<keyword evidence="2" id="KW-1185">Reference proteome</keyword>
<protein>
    <submittedName>
        <fullName evidence="1">Uncharacterized protein</fullName>
    </submittedName>
</protein>
<organism evidence="1 2">
    <name type="scientific">Sphingopyxis flava</name>
    <dbReference type="NCBI Taxonomy" id="1507287"/>
    <lineage>
        <taxon>Bacteria</taxon>
        <taxon>Pseudomonadati</taxon>
        <taxon>Pseudomonadota</taxon>
        <taxon>Alphaproteobacteria</taxon>
        <taxon>Sphingomonadales</taxon>
        <taxon>Sphingomonadaceae</taxon>
        <taxon>Sphingopyxis</taxon>
    </lineage>
</organism>
<dbReference type="Proteomes" id="UP000190044">
    <property type="component" value="Unassembled WGS sequence"/>
</dbReference>
<dbReference type="AlphaFoldDB" id="A0A1T5GT56"/>
<proteinExistence type="predicted"/>
<reference evidence="2" key="1">
    <citation type="submission" date="2017-02" db="EMBL/GenBank/DDBJ databases">
        <authorList>
            <person name="Varghese N."/>
            <person name="Submissions S."/>
        </authorList>
    </citation>
    <scope>NUCLEOTIDE SEQUENCE [LARGE SCALE GENOMIC DNA]</scope>
    <source>
        <strain evidence="2">R11H</strain>
    </source>
</reference>
<dbReference type="EMBL" id="FUYP01000105">
    <property type="protein sequence ID" value="SKC11574.1"/>
    <property type="molecule type" value="Genomic_DNA"/>
</dbReference>
<evidence type="ECO:0000313" key="1">
    <source>
        <dbReference type="EMBL" id="SKC11574.1"/>
    </source>
</evidence>
<sequence>AAGKSVIGPIHHVARSEEIPADTVVFVSANRSLREIYDEMAGSGVPIKLIGDALAPRDVQAAIREGSLAARELLIPALQSA</sequence>
<gene>
    <name evidence="1" type="ORF">SAMN06295937_11051</name>
</gene>
<dbReference type="RefSeq" id="WP_425441545.1">
    <property type="nucleotide sequence ID" value="NZ_FUYP01000105.1"/>
</dbReference>
<feature type="non-terminal residue" evidence="1">
    <location>
        <position position="1"/>
    </location>
</feature>
<dbReference type="Gene3D" id="3.50.50.60">
    <property type="entry name" value="FAD/NAD(P)-binding domain"/>
    <property type="match status" value="1"/>
</dbReference>
<dbReference type="Gene3D" id="3.40.50.720">
    <property type="entry name" value="NAD(P)-binding Rossmann-like Domain"/>
    <property type="match status" value="1"/>
</dbReference>
<accession>A0A1T5GT56</accession>
<name>A0A1T5GT56_9SPHN</name>
<dbReference type="InterPro" id="IPR036188">
    <property type="entry name" value="FAD/NAD-bd_sf"/>
</dbReference>
<evidence type="ECO:0000313" key="2">
    <source>
        <dbReference type="Proteomes" id="UP000190044"/>
    </source>
</evidence>